<accession>D4BAX8</accession>
<organism evidence="2 3">
    <name type="scientific">Citrobacter youngae ATCC 29220</name>
    <dbReference type="NCBI Taxonomy" id="500640"/>
    <lineage>
        <taxon>Bacteria</taxon>
        <taxon>Pseudomonadati</taxon>
        <taxon>Pseudomonadota</taxon>
        <taxon>Gammaproteobacteria</taxon>
        <taxon>Enterobacterales</taxon>
        <taxon>Enterobacteriaceae</taxon>
        <taxon>Citrobacter</taxon>
        <taxon>Citrobacter freundii complex</taxon>
    </lineage>
</organism>
<proteinExistence type="predicted"/>
<keyword evidence="1" id="KW-1133">Transmembrane helix</keyword>
<dbReference type="HOGENOM" id="CLU_124963_0_0_6"/>
<sequence>MSVSDEIINAESQEEFLSSESEKPPYKLYSVGGVAIATFFASVLMGGIFMAINYKRLGNKVAAWKTLGLSFLALVANLVIAGLLPANIPPMILSLPFLLAMGQIMNQQQGRFLTEHVNNQGQLESKWKAFGIAFITMLAVGALLYVLFILSLSLLSPELLNG</sequence>
<dbReference type="eggNOG" id="ENOG503366F">
    <property type="taxonomic scope" value="Bacteria"/>
</dbReference>
<protein>
    <submittedName>
        <fullName evidence="2">Uncharacterized protein</fullName>
    </submittedName>
</protein>
<feature type="transmembrane region" description="Helical" evidence="1">
    <location>
        <begin position="28"/>
        <end position="52"/>
    </location>
</feature>
<dbReference type="Proteomes" id="UP000003880">
    <property type="component" value="Unassembled WGS sequence"/>
</dbReference>
<keyword evidence="1" id="KW-0472">Membrane</keyword>
<dbReference type="EMBL" id="ABWL02000006">
    <property type="protein sequence ID" value="EFE09339.1"/>
    <property type="molecule type" value="Genomic_DNA"/>
</dbReference>
<feature type="transmembrane region" description="Helical" evidence="1">
    <location>
        <begin position="127"/>
        <end position="155"/>
    </location>
</feature>
<gene>
    <name evidence="2" type="ORF">CIT292_07624</name>
</gene>
<evidence type="ECO:0000313" key="2">
    <source>
        <dbReference type="EMBL" id="EFE09339.1"/>
    </source>
</evidence>
<evidence type="ECO:0000256" key="1">
    <source>
        <dbReference type="SAM" id="Phobius"/>
    </source>
</evidence>
<feature type="transmembrane region" description="Helical" evidence="1">
    <location>
        <begin position="64"/>
        <end position="84"/>
    </location>
</feature>
<reference evidence="2 3" key="1">
    <citation type="submission" date="2010-02" db="EMBL/GenBank/DDBJ databases">
        <authorList>
            <person name="Weinstock G."/>
            <person name="Sodergren E."/>
            <person name="Clifton S."/>
            <person name="Fulton L."/>
            <person name="Fulton B."/>
            <person name="Courtney L."/>
            <person name="Fronick C."/>
            <person name="Harrison M."/>
            <person name="Strong C."/>
            <person name="Farmer C."/>
            <person name="Delahaunty K."/>
            <person name="Markovic C."/>
            <person name="Hall O."/>
            <person name="Minx P."/>
            <person name="Tomlinson C."/>
            <person name="Mitreva M."/>
            <person name="Nelson J."/>
            <person name="Hou S."/>
            <person name="Wollam A."/>
            <person name="Pepin K.H."/>
            <person name="Johnson M."/>
            <person name="Bhonagiri V."/>
            <person name="Zhang X."/>
            <person name="Suruliraj S."/>
            <person name="Warren W."/>
            <person name="Chinwalla A."/>
            <person name="Mardis E.R."/>
            <person name="Wilson R.K."/>
        </authorList>
    </citation>
    <scope>NUCLEOTIDE SEQUENCE [LARGE SCALE GENOMIC DNA]</scope>
    <source>
        <strain evidence="2 3">ATCC 29220</strain>
    </source>
</reference>
<keyword evidence="1" id="KW-0812">Transmembrane</keyword>
<dbReference type="RefSeq" id="WP_006685009.1">
    <property type="nucleotide sequence ID" value="NZ_GG730299.1"/>
</dbReference>
<evidence type="ECO:0000313" key="3">
    <source>
        <dbReference type="Proteomes" id="UP000003880"/>
    </source>
</evidence>
<comment type="caution">
    <text evidence="2">The sequence shown here is derived from an EMBL/GenBank/DDBJ whole genome shotgun (WGS) entry which is preliminary data.</text>
</comment>
<dbReference type="AlphaFoldDB" id="D4BAX8"/>
<name>D4BAX8_9ENTR</name>